<protein>
    <submittedName>
        <fullName evidence="1">DUF2283 domain-containing protein</fullName>
    </submittedName>
</protein>
<name>A0ABY3C6H3_9GAMM</name>
<keyword evidence="2" id="KW-1185">Reference proteome</keyword>
<dbReference type="Proteomes" id="UP000733744">
    <property type="component" value="Unassembled WGS sequence"/>
</dbReference>
<dbReference type="EMBL" id="RYFG02000114">
    <property type="protein sequence ID" value="TRW91190.1"/>
    <property type="molecule type" value="Genomic_DNA"/>
</dbReference>
<gene>
    <name evidence="1" type="ORF">EKO24_017395</name>
</gene>
<proteinExistence type="predicted"/>
<evidence type="ECO:0000313" key="1">
    <source>
        <dbReference type="EMBL" id="TRW91190.1"/>
    </source>
</evidence>
<dbReference type="InterPro" id="IPR019270">
    <property type="entry name" value="DUF2283"/>
</dbReference>
<organism evidence="1 2">
    <name type="scientific">Candidatus Methylobacter oryzae</name>
    <dbReference type="NCBI Taxonomy" id="2497749"/>
    <lineage>
        <taxon>Bacteria</taxon>
        <taxon>Pseudomonadati</taxon>
        <taxon>Pseudomonadota</taxon>
        <taxon>Gammaproteobacteria</taxon>
        <taxon>Methylococcales</taxon>
        <taxon>Methylococcaceae</taxon>
        <taxon>Methylobacter</taxon>
    </lineage>
</organism>
<reference evidence="1 2" key="1">
    <citation type="journal article" date="2019" name="Antonie Van Leeuwenhoek">
        <title>Description of 'Ca. Methylobacter oryzae' KRF1, a novel species from the environmentally important Methylobacter clade 2.</title>
        <authorList>
            <person name="Khatri K."/>
            <person name="Mohite J.A."/>
            <person name="Pandit P.S."/>
            <person name="Bahulikar R."/>
            <person name="Rahalkar M.C."/>
        </authorList>
    </citation>
    <scope>NUCLEOTIDE SEQUENCE [LARGE SCALE GENOMIC DNA]</scope>
    <source>
        <strain evidence="1 2">KRF1</strain>
    </source>
</reference>
<dbReference type="RefSeq" id="WP_127027795.1">
    <property type="nucleotide sequence ID" value="NZ_RYFG02000114.1"/>
</dbReference>
<accession>A0ABY3C6H3</accession>
<comment type="caution">
    <text evidence="1">The sequence shown here is derived from an EMBL/GenBank/DDBJ whole genome shotgun (WGS) entry which is preliminary data.</text>
</comment>
<sequence>MNKPKMNYFPDQDIIHIAMTDDDEADSMELSPNITAELNADGELIGVEILKASTFLRDFILESTQAKLMHLQQAKHRHNA</sequence>
<evidence type="ECO:0000313" key="2">
    <source>
        <dbReference type="Proteomes" id="UP000733744"/>
    </source>
</evidence>
<dbReference type="Pfam" id="PF10049">
    <property type="entry name" value="DUF2283"/>
    <property type="match status" value="1"/>
</dbReference>